<dbReference type="SUPFAM" id="SSF52540">
    <property type="entry name" value="P-loop containing nucleoside triphosphate hydrolases"/>
    <property type="match status" value="1"/>
</dbReference>
<dbReference type="InterPro" id="IPR041664">
    <property type="entry name" value="AAA_16"/>
</dbReference>
<evidence type="ECO:0000256" key="2">
    <source>
        <dbReference type="ARBA" id="ARBA00022840"/>
    </source>
</evidence>
<comment type="caution">
    <text evidence="4">The sequence shown here is derived from an EMBL/GenBank/DDBJ whole genome shotgun (WGS) entry which is preliminary data.</text>
</comment>
<protein>
    <submittedName>
        <fullName evidence="4">AAA family ATPase</fullName>
    </submittedName>
</protein>
<dbReference type="Pfam" id="PF00196">
    <property type="entry name" value="GerE"/>
    <property type="match status" value="1"/>
</dbReference>
<evidence type="ECO:0000313" key="4">
    <source>
        <dbReference type="EMBL" id="MDW5594239.1"/>
    </source>
</evidence>
<dbReference type="EMBL" id="JAWSTH010000014">
    <property type="protein sequence ID" value="MDW5594239.1"/>
    <property type="molecule type" value="Genomic_DNA"/>
</dbReference>
<keyword evidence="5" id="KW-1185">Reference proteome</keyword>
<dbReference type="InterPro" id="IPR036388">
    <property type="entry name" value="WH-like_DNA-bd_sf"/>
</dbReference>
<sequence length="929" mass="99128">MAATTPQPSGLVDRHREREQVDRLVADVRAGRSRVLVLRGEAGVGKTALLKYLLDGTSGCQVARAAGVESEMELAFAGLHQLCAPMLGRIDGLPGPQRDALSTAFGLGTGKPPDRFLVGLAVLGLLAEVAETKPLVCVVDDAQWLDRESVQTLAFVARRLLAERVAFVFALRADDDQHALAGLPELVVEGLEHADARTLLEATIPGPLDHRVRDRILAEAHGNPLALLELPRGQPPAAVAGGFGLPSGIPLAARIEQGFVRRLAPLPVETRRLLLAAAAEPVGDVALLWRAADRLEIAPDAVAPAEAAGLVELGVRVRFRHPLVRSSVYRSASPEEKRAVHRVLADVTDAEIDPDRRAWHRAHAVVGADEAVAAELERSAGRARGRGGVAAAAAFLQRAAELTPDPAVRGARALAAAQAKFESASPEAALGLLEVAEMCPLDDLQRARHARLRAEIVFAQRRGRDAPPLLLAAAGQLAALDPALARETYVEALGAAMYAGRCSSGSGVHEAAAAARNAPPAPQPPRSIDLVLDGMATRFSEGPGAGVAPLRLAVEAFRNEVLDGHEATMRWLMLCPVVQSLVVFELWDDDAFHALATRAVRLARDTGALTMLPVTLPYLAGVHLFSGEYATAAALNHEADTITAATGNAALVYAWILLGAWRGAPAEALEVIEAGVESATARGEGRVLALAGYASSVLYNGLGRHEESIEGAQRGAEDDDQGYAGGSLAELVEAATRVGRPDLAAAALRRLDVRARAAGTDWALGMLARARALTSEGAAAEELYREAIERLERTRMHVELARARLVYGEWLRREQRRADAREQLRVAHDRFVAIGAEAFADRARRELTALGETVRKRIPEIRVELTPQESQIARLAADGQTNPEIGAQLFISPRTVEYHLRKVFDKLSISSRKDLRTALPELAPAGIGS</sequence>
<dbReference type="PRINTS" id="PR00038">
    <property type="entry name" value="HTHLUXR"/>
</dbReference>
<dbReference type="SUPFAM" id="SSF46894">
    <property type="entry name" value="C-terminal effector domain of the bipartite response regulators"/>
    <property type="match status" value="1"/>
</dbReference>
<accession>A0ABU4HNF1</accession>
<evidence type="ECO:0000313" key="5">
    <source>
        <dbReference type="Proteomes" id="UP001284601"/>
    </source>
</evidence>
<keyword evidence="2" id="KW-0067">ATP-binding</keyword>
<reference evidence="5" key="1">
    <citation type="submission" date="2023-07" db="EMBL/GenBank/DDBJ databases">
        <title>Conexibacter stalactiti sp. nov., isolated from stalactites in a lava cave and emended description of the genus Conexibacter.</title>
        <authorList>
            <person name="Lee S.D."/>
        </authorList>
    </citation>
    <scope>NUCLEOTIDE SEQUENCE [LARGE SCALE GENOMIC DNA]</scope>
    <source>
        <strain evidence="5">KCTC 39840</strain>
    </source>
</reference>
<gene>
    <name evidence="4" type="ORF">R7226_07825</name>
</gene>
<keyword evidence="1" id="KW-0547">Nucleotide-binding</keyword>
<organism evidence="4 5">
    <name type="scientific">Conexibacter stalactiti</name>
    <dbReference type="NCBI Taxonomy" id="1940611"/>
    <lineage>
        <taxon>Bacteria</taxon>
        <taxon>Bacillati</taxon>
        <taxon>Actinomycetota</taxon>
        <taxon>Thermoleophilia</taxon>
        <taxon>Solirubrobacterales</taxon>
        <taxon>Conexibacteraceae</taxon>
        <taxon>Conexibacter</taxon>
    </lineage>
</organism>
<dbReference type="InterPro" id="IPR027417">
    <property type="entry name" value="P-loop_NTPase"/>
</dbReference>
<dbReference type="InterPro" id="IPR016032">
    <property type="entry name" value="Sig_transdc_resp-reg_C-effctor"/>
</dbReference>
<proteinExistence type="predicted"/>
<dbReference type="SMART" id="SM00421">
    <property type="entry name" value="HTH_LUXR"/>
    <property type="match status" value="1"/>
</dbReference>
<dbReference type="Proteomes" id="UP001284601">
    <property type="component" value="Unassembled WGS sequence"/>
</dbReference>
<dbReference type="PANTHER" id="PTHR16305">
    <property type="entry name" value="TESTICULAR SOLUBLE ADENYLYL CYCLASE"/>
    <property type="match status" value="1"/>
</dbReference>
<dbReference type="CDD" id="cd06170">
    <property type="entry name" value="LuxR_C_like"/>
    <property type="match status" value="1"/>
</dbReference>
<dbReference type="Pfam" id="PF13191">
    <property type="entry name" value="AAA_16"/>
    <property type="match status" value="1"/>
</dbReference>
<name>A0ABU4HNF1_9ACTN</name>
<evidence type="ECO:0000259" key="3">
    <source>
        <dbReference type="PROSITE" id="PS50043"/>
    </source>
</evidence>
<dbReference type="Gene3D" id="3.40.50.300">
    <property type="entry name" value="P-loop containing nucleotide triphosphate hydrolases"/>
    <property type="match status" value="1"/>
</dbReference>
<dbReference type="PROSITE" id="PS50043">
    <property type="entry name" value="HTH_LUXR_2"/>
    <property type="match status" value="1"/>
</dbReference>
<dbReference type="Gene3D" id="1.10.10.10">
    <property type="entry name" value="Winged helix-like DNA-binding domain superfamily/Winged helix DNA-binding domain"/>
    <property type="match status" value="1"/>
</dbReference>
<dbReference type="InterPro" id="IPR000792">
    <property type="entry name" value="Tscrpt_reg_LuxR_C"/>
</dbReference>
<reference evidence="4 5" key="2">
    <citation type="submission" date="2023-10" db="EMBL/GenBank/DDBJ databases">
        <authorList>
            <person name="Han X.F."/>
        </authorList>
    </citation>
    <scope>NUCLEOTIDE SEQUENCE [LARGE SCALE GENOMIC DNA]</scope>
    <source>
        <strain evidence="4 5">KCTC 39840</strain>
    </source>
</reference>
<dbReference type="RefSeq" id="WP_318596510.1">
    <property type="nucleotide sequence ID" value="NZ_JAWSTH010000014.1"/>
</dbReference>
<feature type="domain" description="HTH luxR-type" evidence="3">
    <location>
        <begin position="858"/>
        <end position="923"/>
    </location>
</feature>
<dbReference type="PANTHER" id="PTHR16305:SF35">
    <property type="entry name" value="TRANSCRIPTIONAL ACTIVATOR DOMAIN"/>
    <property type="match status" value="1"/>
</dbReference>
<evidence type="ECO:0000256" key="1">
    <source>
        <dbReference type="ARBA" id="ARBA00022741"/>
    </source>
</evidence>